<evidence type="ECO:0000313" key="2">
    <source>
        <dbReference type="Proteomes" id="UP000061660"/>
    </source>
</evidence>
<proteinExistence type="predicted"/>
<dbReference type="PANTHER" id="PTHR12526">
    <property type="entry name" value="GLYCOSYLTRANSFERASE"/>
    <property type="match status" value="1"/>
</dbReference>
<dbReference type="CDD" id="cd03801">
    <property type="entry name" value="GT4_PimA-like"/>
    <property type="match status" value="1"/>
</dbReference>
<dbReference type="OrthoDB" id="525353at2"/>
<dbReference type="STRING" id="162209.IJ22_03290"/>
<reference evidence="1 2" key="2">
    <citation type="journal article" date="2016" name="Genome Announc.">
        <title>Complete Genome Sequences of Two Interactive Moderate Thermophiles, Paenibacillus napthalenovorans 32O-Y and Paenibacillus sp. 32O-W.</title>
        <authorList>
            <person name="Butler R.R.III."/>
            <person name="Wang J."/>
            <person name="Stark B.C."/>
            <person name="Pombert J.F."/>
        </authorList>
    </citation>
    <scope>NUCLEOTIDE SEQUENCE [LARGE SCALE GENOMIC DNA]</scope>
    <source>
        <strain evidence="1 2">32O-Y</strain>
    </source>
</reference>
<dbReference type="Gene3D" id="3.40.50.2000">
    <property type="entry name" value="Glycogen Phosphorylase B"/>
    <property type="match status" value="1"/>
</dbReference>
<keyword evidence="2" id="KW-1185">Reference proteome</keyword>
<dbReference type="PATRIC" id="fig|162209.4.peg.349"/>
<dbReference type="PANTHER" id="PTHR12526:SF630">
    <property type="entry name" value="GLYCOSYLTRANSFERASE"/>
    <property type="match status" value="1"/>
</dbReference>
<dbReference type="GO" id="GO:0016740">
    <property type="term" value="F:transferase activity"/>
    <property type="evidence" value="ECO:0007669"/>
    <property type="project" value="UniProtKB-KW"/>
</dbReference>
<dbReference type="EMBL" id="CP013652">
    <property type="protein sequence ID" value="ALS20718.1"/>
    <property type="molecule type" value="Genomic_DNA"/>
</dbReference>
<organism evidence="1 2">
    <name type="scientific">Paenibacillus naphthalenovorans</name>
    <dbReference type="NCBI Taxonomy" id="162209"/>
    <lineage>
        <taxon>Bacteria</taxon>
        <taxon>Bacillati</taxon>
        <taxon>Bacillota</taxon>
        <taxon>Bacilli</taxon>
        <taxon>Bacillales</taxon>
        <taxon>Paenibacillaceae</taxon>
        <taxon>Paenibacillus</taxon>
    </lineage>
</organism>
<dbReference type="Pfam" id="PF13692">
    <property type="entry name" value="Glyco_trans_1_4"/>
    <property type="match status" value="1"/>
</dbReference>
<dbReference type="RefSeq" id="WP_062406771.1">
    <property type="nucleotide sequence ID" value="NZ_CP013652.1"/>
</dbReference>
<sequence>MNKILFITNRLPFPKTDGRKNILSQYCEQIKEIYPDCSIVNLSFVDEKKHLNEKPDFISKVIELDPPHFFEKIYNVVIHSFIRRKWPIQVAVYYSRSTHHRIKKIIEHEKPDFIFYDMVRLAEYIVQCESQTIMSYDDLLSLRYKRQLQWIKYTPSLLGSFAYKLPKVIRPLFNMKYFQSLLLKFESYLLVKYEVEVAKVFDKLIFTSPKEAREFQLLTTHPVCMGIPMVFETKNRMDKRSIDKNKIVFVGKMDIPHNISAVLYFYNKIWPKVKMHSPNAKFYIIGKSPAPEISELARQKDIIVTGEMENIFEAIQDAAVFVAPLLFGTGIKTKVIEAMSIGIPVVATTIGAEGIFYGENKGLFVTDDSEEFVEYILKLMNNVELNYEVTNNGYKLIDEYYSKTRSISRWDELLNNQCITHS</sequence>
<evidence type="ECO:0000313" key="1">
    <source>
        <dbReference type="EMBL" id="ALS20718.1"/>
    </source>
</evidence>
<keyword evidence="1" id="KW-0808">Transferase</keyword>
<name>A0A0U2W2G3_9BACL</name>
<dbReference type="KEGG" id="pnp:IJ22_03290"/>
<gene>
    <name evidence="1" type="ORF">IJ22_03290</name>
</gene>
<dbReference type="Proteomes" id="UP000061660">
    <property type="component" value="Chromosome"/>
</dbReference>
<dbReference type="AlphaFoldDB" id="A0A0U2W2G3"/>
<reference evidence="2" key="1">
    <citation type="submission" date="2015-12" db="EMBL/GenBank/DDBJ databases">
        <title>Complete genome sequences of two moderately thermophilic Paenibacillus species.</title>
        <authorList>
            <person name="Butler R.III."/>
            <person name="Wang J."/>
            <person name="Stark B.C."/>
            <person name="Pombert J.-F."/>
        </authorList>
    </citation>
    <scope>NUCLEOTIDE SEQUENCE [LARGE SCALE GENOMIC DNA]</scope>
    <source>
        <strain evidence="2">32O-Y</strain>
    </source>
</reference>
<accession>A0A0U2W2G3</accession>
<dbReference type="SUPFAM" id="SSF53756">
    <property type="entry name" value="UDP-Glycosyltransferase/glycogen phosphorylase"/>
    <property type="match status" value="1"/>
</dbReference>
<protein>
    <submittedName>
        <fullName evidence="1">Group 1 glycosyl transferase</fullName>
    </submittedName>
</protein>